<evidence type="ECO:0000313" key="3">
    <source>
        <dbReference type="Proteomes" id="UP000295517"/>
    </source>
</evidence>
<dbReference type="RefSeq" id="WP_135059428.1">
    <property type="nucleotide sequence ID" value="NZ_CP038254.1"/>
</dbReference>
<dbReference type="Proteomes" id="UP000295517">
    <property type="component" value="Chromosome"/>
</dbReference>
<reference evidence="2 3" key="1">
    <citation type="submission" date="2019-03" db="EMBL/GenBank/DDBJ databases">
        <title>Diverse conjugative elements silence natural transformation in Legionella species.</title>
        <authorList>
            <person name="Durieux I."/>
            <person name="Ginevra C."/>
            <person name="Attaiech L."/>
            <person name="Picq K."/>
            <person name="Juan P.A."/>
            <person name="Jarraud S."/>
            <person name="Charpentier X."/>
        </authorList>
    </citation>
    <scope>NUCLEOTIDE SEQUENCE [LARGE SCALE GENOMIC DNA]</scope>
    <source>
        <strain evidence="2 3">HL-0427-4011</strain>
    </source>
</reference>
<evidence type="ECO:0000256" key="1">
    <source>
        <dbReference type="SAM" id="SignalP"/>
    </source>
</evidence>
<feature type="signal peptide" evidence="1">
    <location>
        <begin position="1"/>
        <end position="21"/>
    </location>
</feature>
<feature type="chain" id="PRO_5043869531" evidence="1">
    <location>
        <begin position="22"/>
        <end position="79"/>
    </location>
</feature>
<proteinExistence type="predicted"/>
<accession>A0AAX1ECX4</accession>
<gene>
    <name evidence="2" type="ORF">E3983_00175</name>
</gene>
<evidence type="ECO:0000313" key="2">
    <source>
        <dbReference type="EMBL" id="QBR82912.1"/>
    </source>
</evidence>
<dbReference type="SUPFAM" id="SSF117856">
    <property type="entry name" value="AF0104/ALDC/Ptd012-like"/>
    <property type="match status" value="1"/>
</dbReference>
<keyword evidence="1" id="KW-0732">Signal</keyword>
<sequence length="79" mass="8410">MMKKFFRSVIFLFILNGYAVAGSAVLSNQCSNVKNSLEPFVLVLQEGESIQSALTQCSRDANIISGAVMGIGGLKNPNA</sequence>
<dbReference type="AlphaFoldDB" id="A0AAX1ECX4"/>
<dbReference type="EMBL" id="CP038254">
    <property type="protein sequence ID" value="QBR82912.1"/>
    <property type="molecule type" value="Genomic_DNA"/>
</dbReference>
<protein>
    <submittedName>
        <fullName evidence="2">Uncharacterized protein</fullName>
    </submittedName>
</protein>
<organism evidence="2 3">
    <name type="scientific">Legionella israelensis</name>
    <dbReference type="NCBI Taxonomy" id="454"/>
    <lineage>
        <taxon>Bacteria</taxon>
        <taxon>Pseudomonadati</taxon>
        <taxon>Pseudomonadota</taxon>
        <taxon>Gammaproteobacteria</taxon>
        <taxon>Legionellales</taxon>
        <taxon>Legionellaceae</taxon>
        <taxon>Legionella</taxon>
    </lineage>
</organism>
<name>A0AAX1ECX4_9GAMM</name>